<name>H1UY17_COLHI</name>
<proteinExistence type="predicted"/>
<protein>
    <submittedName>
        <fullName evidence="2">Uncharacterized protein</fullName>
    </submittedName>
</protein>
<accession>H1UY17</accession>
<dbReference type="AlphaFoldDB" id="H1UY17"/>
<reference evidence="3" key="1">
    <citation type="journal article" date="2012" name="Nat. Genet.">
        <title>Lifestyle transitions in plant pathogenic Colletotrichum fungi deciphered by genome and transcriptome analyses.</title>
        <authorList>
            <person name="O'Connell R.J."/>
            <person name="Thon M.R."/>
            <person name="Hacquard S."/>
            <person name="Amyotte S.G."/>
            <person name="Kleemann J."/>
            <person name="Torres M.F."/>
            <person name="Damm U."/>
            <person name="Buiate E.A."/>
            <person name="Epstein L."/>
            <person name="Alkan N."/>
            <person name="Altmueller J."/>
            <person name="Alvarado-Balderrama L."/>
            <person name="Bauser C.A."/>
            <person name="Becker C."/>
            <person name="Birren B.W."/>
            <person name="Chen Z."/>
            <person name="Choi J."/>
            <person name="Crouch J.A."/>
            <person name="Duvick J.P."/>
            <person name="Farman M.A."/>
            <person name="Gan P."/>
            <person name="Heiman D."/>
            <person name="Henrissat B."/>
            <person name="Howard R.J."/>
            <person name="Kabbage M."/>
            <person name="Koch C."/>
            <person name="Kracher B."/>
            <person name="Kubo Y."/>
            <person name="Law A.D."/>
            <person name="Lebrun M.-H."/>
            <person name="Lee Y.-H."/>
            <person name="Miyara I."/>
            <person name="Moore N."/>
            <person name="Neumann U."/>
            <person name="Nordstroem K."/>
            <person name="Panaccione D.G."/>
            <person name="Panstruga R."/>
            <person name="Place M."/>
            <person name="Proctor R.H."/>
            <person name="Prusky D."/>
            <person name="Rech G."/>
            <person name="Reinhardt R."/>
            <person name="Rollins J.A."/>
            <person name="Rounsley S."/>
            <person name="Schardl C.L."/>
            <person name="Schwartz D.C."/>
            <person name="Shenoy N."/>
            <person name="Shirasu K."/>
            <person name="Sikhakolli U.R."/>
            <person name="Stueber K."/>
            <person name="Sukno S.A."/>
            <person name="Sweigard J.A."/>
            <person name="Takano Y."/>
            <person name="Takahara H."/>
            <person name="Trail F."/>
            <person name="van der Does H.C."/>
            <person name="Voll L.M."/>
            <person name="Will I."/>
            <person name="Young S."/>
            <person name="Zeng Q."/>
            <person name="Zhang J."/>
            <person name="Zhou S."/>
            <person name="Dickman M.B."/>
            <person name="Schulze-Lefert P."/>
            <person name="Ver Loren van Themaat E."/>
            <person name="Ma L.-J."/>
            <person name="Vaillancourt L.J."/>
        </authorList>
    </citation>
    <scope>NUCLEOTIDE SEQUENCE [LARGE SCALE GENOMIC DNA]</scope>
    <source>
        <strain evidence="3">IMI 349063</strain>
    </source>
</reference>
<gene>
    <name evidence="2" type="ORF">CH063_05204</name>
</gene>
<feature type="compositionally biased region" description="Low complexity" evidence="1">
    <location>
        <begin position="89"/>
        <end position="100"/>
    </location>
</feature>
<dbReference type="EMBL" id="CACQ02000565">
    <property type="protein sequence ID" value="CCF32868.1"/>
    <property type="molecule type" value="Genomic_DNA"/>
</dbReference>
<feature type="region of interest" description="Disordered" evidence="1">
    <location>
        <begin position="84"/>
        <end position="114"/>
    </location>
</feature>
<organism evidence="2 3">
    <name type="scientific">Colletotrichum higginsianum (strain IMI 349063)</name>
    <name type="common">Crucifer anthracnose fungus</name>
    <dbReference type="NCBI Taxonomy" id="759273"/>
    <lineage>
        <taxon>Eukaryota</taxon>
        <taxon>Fungi</taxon>
        <taxon>Dikarya</taxon>
        <taxon>Ascomycota</taxon>
        <taxon>Pezizomycotina</taxon>
        <taxon>Sordariomycetes</taxon>
        <taxon>Hypocreomycetidae</taxon>
        <taxon>Glomerellales</taxon>
        <taxon>Glomerellaceae</taxon>
        <taxon>Colletotrichum</taxon>
        <taxon>Colletotrichum destructivum species complex</taxon>
    </lineage>
</organism>
<dbReference type="HOGENOM" id="CLU_1525034_0_0_1"/>
<evidence type="ECO:0000256" key="1">
    <source>
        <dbReference type="SAM" id="MobiDB-lite"/>
    </source>
</evidence>
<sequence length="176" mass="20116">MPVIFPKEKAWKGPSSSRNLSPEWLRLYHRGPLAPITNNSCALDYRRCSNPMQLETELTWFSRMGDPARNVVFAVTPTWTMKTPREVPSSSCQRRVSSQQFPPQTHTKTLRPRREPVRVCRRAAGIVVLLNRGRLVPDELVLACPSSPPPSDVSSEHRLGLRQEEWQPSSLSHFFE</sequence>
<dbReference type="Proteomes" id="UP000007174">
    <property type="component" value="Unassembled WGS sequence"/>
</dbReference>
<evidence type="ECO:0000313" key="2">
    <source>
        <dbReference type="EMBL" id="CCF32868.1"/>
    </source>
</evidence>
<evidence type="ECO:0000313" key="3">
    <source>
        <dbReference type="Proteomes" id="UP000007174"/>
    </source>
</evidence>